<dbReference type="PROSITE" id="PS51191">
    <property type="entry name" value="FEMABX"/>
    <property type="match status" value="1"/>
</dbReference>
<dbReference type="InterPro" id="IPR000182">
    <property type="entry name" value="GNAT_dom"/>
</dbReference>
<dbReference type="PANTHER" id="PTHR36174:SF1">
    <property type="entry name" value="LIPID II:GLYCINE GLYCYLTRANSFERASE"/>
    <property type="match status" value="1"/>
</dbReference>
<dbReference type="GO" id="GO:0071555">
    <property type="term" value="P:cell wall organization"/>
    <property type="evidence" value="ECO:0007669"/>
    <property type="project" value="UniProtKB-KW"/>
</dbReference>
<name>A0A1F4WMI7_UNCKA</name>
<sequence length="317" mass="36933">MEVKKITSLDYPEWDKFVDSSDNGTIFHKLHFLKYHPENRFDFHNLAFYDDNKLIAVLPGGVKDGVFKSPMGASYGSFAMPDLTLEKQEGVIDAFLEYAKQMDFREIYLTPPPVVYYKTQNQIDRFLLNYKGFGTHVNLISNIANLQHDDVFNKFHSSHQRAYRKSVKSNLKVEFNNDLDNFYPMLIENKKKFNTTPTHTYEELIKLAQLFPEDIKLLMAYHEGKPVAGVLLFVCNSTTVLAFYISHYFEYQELRAVNRLLTEAVLWSKENGYKWFDLGVSMDTLSTNPMEPSRKLIFFKEGFASRGFLRGTYHVKL</sequence>
<proteinExistence type="inferred from homology"/>
<evidence type="ECO:0000313" key="8">
    <source>
        <dbReference type="EMBL" id="OGC70600.1"/>
    </source>
</evidence>
<keyword evidence="3" id="KW-0133">Cell shape</keyword>
<evidence type="ECO:0000256" key="4">
    <source>
        <dbReference type="ARBA" id="ARBA00022984"/>
    </source>
</evidence>
<protein>
    <recommendedName>
        <fullName evidence="7">N-acetyltransferase domain-containing protein</fullName>
    </recommendedName>
</protein>
<dbReference type="AlphaFoldDB" id="A0A1F4WMI7"/>
<accession>A0A1F4WMI7</accession>
<dbReference type="GO" id="GO:0009252">
    <property type="term" value="P:peptidoglycan biosynthetic process"/>
    <property type="evidence" value="ECO:0007669"/>
    <property type="project" value="UniProtKB-KW"/>
</dbReference>
<dbReference type="Gene3D" id="3.40.630.30">
    <property type="match status" value="1"/>
</dbReference>
<keyword evidence="2" id="KW-0808">Transferase</keyword>
<dbReference type="InterPro" id="IPR050644">
    <property type="entry name" value="PG_Glycine_Bridge_Synth"/>
</dbReference>
<dbReference type="Pfam" id="PF13480">
    <property type="entry name" value="Acetyltransf_6"/>
    <property type="match status" value="1"/>
</dbReference>
<keyword evidence="6" id="KW-0961">Cell wall biogenesis/degradation</keyword>
<evidence type="ECO:0000256" key="1">
    <source>
        <dbReference type="ARBA" id="ARBA00009943"/>
    </source>
</evidence>
<evidence type="ECO:0000256" key="3">
    <source>
        <dbReference type="ARBA" id="ARBA00022960"/>
    </source>
</evidence>
<dbReference type="SUPFAM" id="SSF55729">
    <property type="entry name" value="Acyl-CoA N-acyltransferases (Nat)"/>
    <property type="match status" value="2"/>
</dbReference>
<keyword evidence="4" id="KW-0573">Peptidoglycan synthesis</keyword>
<gene>
    <name evidence="8" type="ORF">A2415_02430</name>
</gene>
<dbReference type="GO" id="GO:0016747">
    <property type="term" value="F:acyltransferase activity, transferring groups other than amino-acyl groups"/>
    <property type="evidence" value="ECO:0007669"/>
    <property type="project" value="InterPro"/>
</dbReference>
<dbReference type="InterPro" id="IPR016181">
    <property type="entry name" value="Acyl_CoA_acyltransferase"/>
</dbReference>
<dbReference type="GO" id="GO:0008360">
    <property type="term" value="P:regulation of cell shape"/>
    <property type="evidence" value="ECO:0007669"/>
    <property type="project" value="UniProtKB-KW"/>
</dbReference>
<dbReference type="InterPro" id="IPR003447">
    <property type="entry name" value="FEMABX"/>
</dbReference>
<comment type="similarity">
    <text evidence="1">Belongs to the FemABX family.</text>
</comment>
<feature type="domain" description="N-acetyltransferase" evidence="7">
    <location>
        <begin position="169"/>
        <end position="317"/>
    </location>
</feature>
<keyword evidence="5" id="KW-0012">Acyltransferase</keyword>
<comment type="caution">
    <text evidence="8">The sequence shown here is derived from an EMBL/GenBank/DDBJ whole genome shotgun (WGS) entry which is preliminary data.</text>
</comment>
<evidence type="ECO:0000313" key="9">
    <source>
        <dbReference type="Proteomes" id="UP000179113"/>
    </source>
</evidence>
<evidence type="ECO:0000256" key="6">
    <source>
        <dbReference type="ARBA" id="ARBA00023316"/>
    </source>
</evidence>
<dbReference type="PROSITE" id="PS51186">
    <property type="entry name" value="GNAT"/>
    <property type="match status" value="1"/>
</dbReference>
<dbReference type="GO" id="GO:0016755">
    <property type="term" value="F:aminoacyltransferase activity"/>
    <property type="evidence" value="ECO:0007669"/>
    <property type="project" value="InterPro"/>
</dbReference>
<evidence type="ECO:0000256" key="5">
    <source>
        <dbReference type="ARBA" id="ARBA00023315"/>
    </source>
</evidence>
<dbReference type="Proteomes" id="UP000179113">
    <property type="component" value="Unassembled WGS sequence"/>
</dbReference>
<dbReference type="EMBL" id="MEWA01000004">
    <property type="protein sequence ID" value="OGC70600.1"/>
    <property type="molecule type" value="Genomic_DNA"/>
</dbReference>
<organism evidence="8 9">
    <name type="scientific">candidate division WWE3 bacterium RIFOXYC1_FULL_39_7</name>
    <dbReference type="NCBI Taxonomy" id="1802643"/>
    <lineage>
        <taxon>Bacteria</taxon>
        <taxon>Katanobacteria</taxon>
    </lineage>
</organism>
<evidence type="ECO:0000256" key="2">
    <source>
        <dbReference type="ARBA" id="ARBA00022679"/>
    </source>
</evidence>
<evidence type="ECO:0000259" key="7">
    <source>
        <dbReference type="PROSITE" id="PS51186"/>
    </source>
</evidence>
<dbReference type="PANTHER" id="PTHR36174">
    <property type="entry name" value="LIPID II:GLYCINE GLYCYLTRANSFERASE"/>
    <property type="match status" value="1"/>
</dbReference>
<reference evidence="8 9" key="1">
    <citation type="journal article" date="2016" name="Nat. Commun.">
        <title>Thousands of microbial genomes shed light on interconnected biogeochemical processes in an aquifer system.</title>
        <authorList>
            <person name="Anantharaman K."/>
            <person name="Brown C.T."/>
            <person name="Hug L.A."/>
            <person name="Sharon I."/>
            <person name="Castelle C.J."/>
            <person name="Probst A.J."/>
            <person name="Thomas B.C."/>
            <person name="Singh A."/>
            <person name="Wilkins M.J."/>
            <person name="Karaoz U."/>
            <person name="Brodie E.L."/>
            <person name="Williams K.H."/>
            <person name="Hubbard S.S."/>
            <person name="Banfield J.F."/>
        </authorList>
    </citation>
    <scope>NUCLEOTIDE SEQUENCE [LARGE SCALE GENOMIC DNA]</scope>
</reference>
<dbReference type="InterPro" id="IPR038740">
    <property type="entry name" value="BioF2-like_GNAT_dom"/>
</dbReference>